<feature type="transmembrane region" description="Helical" evidence="10">
    <location>
        <begin position="41"/>
        <end position="58"/>
    </location>
</feature>
<keyword evidence="3" id="KW-0597">Phosphoprotein</keyword>
<dbReference type="Pfam" id="PF07730">
    <property type="entry name" value="HisKA_3"/>
    <property type="match status" value="1"/>
</dbReference>
<evidence type="ECO:0000256" key="5">
    <source>
        <dbReference type="ARBA" id="ARBA00022741"/>
    </source>
</evidence>
<keyword evidence="9" id="KW-0175">Coiled coil</keyword>
<dbReference type="CDD" id="cd16917">
    <property type="entry name" value="HATPase_UhpB-NarQ-NarX-like"/>
    <property type="match status" value="1"/>
</dbReference>
<dbReference type="InterPro" id="IPR036890">
    <property type="entry name" value="HATPase_C_sf"/>
</dbReference>
<comment type="caution">
    <text evidence="13">The sequence shown here is derived from an EMBL/GenBank/DDBJ whole genome shotgun (WGS) entry which is preliminary data.</text>
</comment>
<evidence type="ECO:0000256" key="1">
    <source>
        <dbReference type="ARBA" id="ARBA00000085"/>
    </source>
</evidence>
<evidence type="ECO:0000256" key="6">
    <source>
        <dbReference type="ARBA" id="ARBA00022777"/>
    </source>
</evidence>
<dbReference type="InterPro" id="IPR050482">
    <property type="entry name" value="Sensor_HK_TwoCompSys"/>
</dbReference>
<feature type="domain" description="Histidine kinase/HSP90-like ATPase" evidence="11">
    <location>
        <begin position="415"/>
        <end position="498"/>
    </location>
</feature>
<protein>
    <recommendedName>
        <fullName evidence="2">histidine kinase</fullName>
        <ecNumber evidence="2">2.7.13.3</ecNumber>
    </recommendedName>
</protein>
<reference evidence="14" key="1">
    <citation type="journal article" date="2019" name="Int. J. Syst. Evol. Microbiol.">
        <title>The Global Catalogue of Microorganisms (GCM) 10K type strain sequencing project: providing services to taxonomists for standard genome sequencing and annotation.</title>
        <authorList>
            <consortium name="The Broad Institute Genomics Platform"/>
            <consortium name="The Broad Institute Genome Sequencing Center for Infectious Disease"/>
            <person name="Wu L."/>
            <person name="Ma J."/>
        </authorList>
    </citation>
    <scope>NUCLEOTIDE SEQUENCE [LARGE SCALE GENOMIC DNA]</scope>
    <source>
        <strain evidence="14">JCM 12165</strain>
    </source>
</reference>
<evidence type="ECO:0000313" key="14">
    <source>
        <dbReference type="Proteomes" id="UP001597145"/>
    </source>
</evidence>
<name>A0ABW4FL43_9PSEU</name>
<dbReference type="RefSeq" id="WP_343980203.1">
    <property type="nucleotide sequence ID" value="NZ_BAAAJG010000011.1"/>
</dbReference>
<feature type="coiled-coil region" evidence="9">
    <location>
        <begin position="299"/>
        <end position="326"/>
    </location>
</feature>
<proteinExistence type="predicted"/>
<evidence type="ECO:0000256" key="2">
    <source>
        <dbReference type="ARBA" id="ARBA00012438"/>
    </source>
</evidence>
<dbReference type="Proteomes" id="UP001597145">
    <property type="component" value="Unassembled WGS sequence"/>
</dbReference>
<feature type="transmembrane region" description="Helical" evidence="10">
    <location>
        <begin position="65"/>
        <end position="86"/>
    </location>
</feature>
<dbReference type="InterPro" id="IPR003594">
    <property type="entry name" value="HATPase_dom"/>
</dbReference>
<accession>A0ABW4FL43</accession>
<gene>
    <name evidence="13" type="ORF">ACFSCY_12795</name>
</gene>
<dbReference type="Gene3D" id="1.20.5.1930">
    <property type="match status" value="1"/>
</dbReference>
<evidence type="ECO:0000256" key="10">
    <source>
        <dbReference type="SAM" id="Phobius"/>
    </source>
</evidence>
<evidence type="ECO:0000256" key="3">
    <source>
        <dbReference type="ARBA" id="ARBA00022553"/>
    </source>
</evidence>
<feature type="transmembrane region" description="Helical" evidence="10">
    <location>
        <begin position="128"/>
        <end position="146"/>
    </location>
</feature>
<keyword evidence="8" id="KW-0902">Two-component regulatory system</keyword>
<organism evidence="13 14">
    <name type="scientific">Pseudonocardia aurantiaca</name>
    <dbReference type="NCBI Taxonomy" id="75290"/>
    <lineage>
        <taxon>Bacteria</taxon>
        <taxon>Bacillati</taxon>
        <taxon>Actinomycetota</taxon>
        <taxon>Actinomycetes</taxon>
        <taxon>Pseudonocardiales</taxon>
        <taxon>Pseudonocardiaceae</taxon>
        <taxon>Pseudonocardia</taxon>
    </lineage>
</organism>
<keyword evidence="5" id="KW-0547">Nucleotide-binding</keyword>
<dbReference type="PANTHER" id="PTHR24421">
    <property type="entry name" value="NITRATE/NITRITE SENSOR PROTEIN NARX-RELATED"/>
    <property type="match status" value="1"/>
</dbReference>
<dbReference type="Gene3D" id="3.30.565.10">
    <property type="entry name" value="Histidine kinase-like ATPase, C-terminal domain"/>
    <property type="match status" value="1"/>
</dbReference>
<keyword evidence="7" id="KW-0067">ATP-binding</keyword>
<dbReference type="InterPro" id="IPR011712">
    <property type="entry name" value="Sig_transdc_His_kin_sub3_dim/P"/>
</dbReference>
<evidence type="ECO:0000259" key="12">
    <source>
        <dbReference type="Pfam" id="PF07730"/>
    </source>
</evidence>
<keyword evidence="14" id="KW-1185">Reference proteome</keyword>
<comment type="catalytic activity">
    <reaction evidence="1">
        <text>ATP + protein L-histidine = ADP + protein N-phospho-L-histidine.</text>
        <dbReference type="EC" id="2.7.13.3"/>
    </reaction>
</comment>
<dbReference type="PANTHER" id="PTHR24421:SF10">
    <property type="entry name" value="NITRATE_NITRITE SENSOR PROTEIN NARQ"/>
    <property type="match status" value="1"/>
</dbReference>
<evidence type="ECO:0000313" key="13">
    <source>
        <dbReference type="EMBL" id="MFD1530321.1"/>
    </source>
</evidence>
<dbReference type="Pfam" id="PF02518">
    <property type="entry name" value="HATPase_c"/>
    <property type="match status" value="1"/>
</dbReference>
<evidence type="ECO:0000256" key="9">
    <source>
        <dbReference type="SAM" id="Coils"/>
    </source>
</evidence>
<evidence type="ECO:0000256" key="8">
    <source>
        <dbReference type="ARBA" id="ARBA00023012"/>
    </source>
</evidence>
<evidence type="ECO:0000256" key="7">
    <source>
        <dbReference type="ARBA" id="ARBA00022840"/>
    </source>
</evidence>
<evidence type="ECO:0000256" key="4">
    <source>
        <dbReference type="ARBA" id="ARBA00022679"/>
    </source>
</evidence>
<sequence>MAALAMRKHPHSRVGPLALAVGVLVLLAPLPLPIHTVLDRLIASGWTAVLIHLVASLPTGRLGTLAMRLVVSLAYASALILLTPLLPGGPPDRLAVDVAMLVVILLGAAVTAMQWLRWRRTSVPGRRSLTPVLSAALVMVVLFLAGNPLWTSTAVVDLTLLKVGLVAVPLAYLANELRTRIERGGVADLVVRLGTTPEPATLQSALAEALHDPTLEVGYWAPESEQYVDAEGRALAPPREPGRVATRVDRGGAPVALLVHDPSLLDQPKLIEAACTAAGLALQNERLTADLGARLVQLAESRRHVLQAAEAERRRLERDLHDSVQQRLLSIPMTLSVAQSALAPDSERARDLIAEAKDMSLAVLDELRALSQGIHPTILTERGLEGALRELTLVAPVPVRLTVRLPARLPAEIETTAYFVVAEALANVTKHANARQAEVRIDQVGEVLVVEIVDDGRGGAEPTGSGLRGLAARAADNGGALDVTSPDGGGTRVRAELPCG</sequence>
<keyword evidence="6 13" id="KW-0418">Kinase</keyword>
<dbReference type="GO" id="GO:0016301">
    <property type="term" value="F:kinase activity"/>
    <property type="evidence" value="ECO:0007669"/>
    <property type="project" value="UniProtKB-KW"/>
</dbReference>
<feature type="domain" description="Signal transduction histidine kinase subgroup 3 dimerisation and phosphoacceptor" evidence="12">
    <location>
        <begin position="312"/>
        <end position="377"/>
    </location>
</feature>
<keyword evidence="10" id="KW-0472">Membrane</keyword>
<dbReference type="SUPFAM" id="SSF55874">
    <property type="entry name" value="ATPase domain of HSP90 chaperone/DNA topoisomerase II/histidine kinase"/>
    <property type="match status" value="1"/>
</dbReference>
<evidence type="ECO:0000259" key="11">
    <source>
        <dbReference type="Pfam" id="PF02518"/>
    </source>
</evidence>
<keyword evidence="4" id="KW-0808">Transferase</keyword>
<keyword evidence="10" id="KW-1133">Transmembrane helix</keyword>
<dbReference type="EC" id="2.7.13.3" evidence="2"/>
<feature type="transmembrane region" description="Helical" evidence="10">
    <location>
        <begin position="98"/>
        <end position="116"/>
    </location>
</feature>
<keyword evidence="10" id="KW-0812">Transmembrane</keyword>
<dbReference type="EMBL" id="JBHUCP010000007">
    <property type="protein sequence ID" value="MFD1530321.1"/>
    <property type="molecule type" value="Genomic_DNA"/>
</dbReference>